<dbReference type="GO" id="GO:0004748">
    <property type="term" value="F:ribonucleoside-diphosphate reductase activity, thioredoxin disulfide as acceptor"/>
    <property type="evidence" value="ECO:0007669"/>
    <property type="project" value="TreeGrafter"/>
</dbReference>
<evidence type="ECO:0000313" key="9">
    <source>
        <dbReference type="Proteomes" id="UP000662185"/>
    </source>
</evidence>
<dbReference type="Pfam" id="PF13353">
    <property type="entry name" value="Fer4_12"/>
    <property type="match status" value="1"/>
</dbReference>
<dbReference type="EMBL" id="JACJQU010000016">
    <property type="protein sequence ID" value="MBD2295889.1"/>
    <property type="molecule type" value="Genomic_DNA"/>
</dbReference>
<dbReference type="AlphaFoldDB" id="A0A926WLD6"/>
<dbReference type="InterPro" id="IPR058240">
    <property type="entry name" value="rSAM_sf"/>
</dbReference>
<evidence type="ECO:0000256" key="3">
    <source>
        <dbReference type="ARBA" id="ARBA00022691"/>
    </source>
</evidence>
<gene>
    <name evidence="8" type="ORF">H6G06_21030</name>
</gene>
<dbReference type="GO" id="GO:0043365">
    <property type="term" value="F:[formate-C-acetyltransferase]-activating enzyme activity"/>
    <property type="evidence" value="ECO:0007669"/>
    <property type="project" value="InterPro"/>
</dbReference>
<keyword evidence="9" id="KW-1185">Reference proteome</keyword>
<dbReference type="PIRSF" id="PIRSF000368">
    <property type="entry name" value="NrdG"/>
    <property type="match status" value="1"/>
</dbReference>
<dbReference type="InterPro" id="IPR007197">
    <property type="entry name" value="rSAM"/>
</dbReference>
<comment type="similarity">
    <text evidence="7">Belongs to the organic radical-activating enzymes family.</text>
</comment>
<evidence type="ECO:0000256" key="2">
    <source>
        <dbReference type="ARBA" id="ARBA00022485"/>
    </source>
</evidence>
<evidence type="ECO:0000256" key="5">
    <source>
        <dbReference type="ARBA" id="ARBA00023004"/>
    </source>
</evidence>
<organism evidence="8 9">
    <name type="scientific">Anabaena sphaerica FACHB-251</name>
    <dbReference type="NCBI Taxonomy" id="2692883"/>
    <lineage>
        <taxon>Bacteria</taxon>
        <taxon>Bacillati</taxon>
        <taxon>Cyanobacteriota</taxon>
        <taxon>Cyanophyceae</taxon>
        <taxon>Nostocales</taxon>
        <taxon>Nostocaceae</taxon>
        <taxon>Anabaena</taxon>
    </lineage>
</organism>
<dbReference type="InterPro" id="IPR013785">
    <property type="entry name" value="Aldolase_TIM"/>
</dbReference>
<dbReference type="Proteomes" id="UP000662185">
    <property type="component" value="Unassembled WGS sequence"/>
</dbReference>
<name>A0A926WLD6_9NOST</name>
<dbReference type="RefSeq" id="WP_190563676.1">
    <property type="nucleotide sequence ID" value="NZ_JACJQU010000016.1"/>
</dbReference>
<dbReference type="SFLD" id="SFLDS00029">
    <property type="entry name" value="Radical_SAM"/>
    <property type="match status" value="1"/>
</dbReference>
<protein>
    <recommendedName>
        <fullName evidence="7">Anaerobic ribonucleoside-triphosphate reductase-activating protein</fullName>
        <ecNumber evidence="7">1.97.1.-</ecNumber>
    </recommendedName>
</protein>
<evidence type="ECO:0000256" key="7">
    <source>
        <dbReference type="PIRNR" id="PIRNR000368"/>
    </source>
</evidence>
<dbReference type="EC" id="1.97.1.-" evidence="7"/>
<dbReference type="SFLD" id="SFLDG01066">
    <property type="entry name" value="organic_radical-activating_enz"/>
    <property type="match status" value="1"/>
</dbReference>
<dbReference type="SFLD" id="SFLDG01063">
    <property type="entry name" value="activating_enzymes__group_1"/>
    <property type="match status" value="1"/>
</dbReference>
<dbReference type="GO" id="GO:0046872">
    <property type="term" value="F:metal ion binding"/>
    <property type="evidence" value="ECO:0007669"/>
    <property type="project" value="UniProtKB-KW"/>
</dbReference>
<keyword evidence="7" id="KW-0560">Oxidoreductase</keyword>
<sequence>MATTTTEILSALKEIPAGYLNIMGYVDKSEVNGPGCRAVVWVQGCPRECDGCFNPDSWTFEINKLVAIDTLAEDILKNPHNTGVTFSGGEPFWQASALASLARKVKAAGLNVMAFTGFTLKQLQSESAPPGSQELLAQLDILIDGPFVQSQAINSPLSPVSSKNQQVHVFNPEFKDQISWASDQIEVHVLKDGDRIVTGYQGWLELT</sequence>
<evidence type="ECO:0000313" key="8">
    <source>
        <dbReference type="EMBL" id="MBD2295889.1"/>
    </source>
</evidence>
<comment type="function">
    <text evidence="7">Activation of anaerobic ribonucleoside-triphosphate reductase under anaerobic conditions by generation of an organic free radical, using S-adenosylmethionine and reduced flavodoxin as cosubstrates to produce 5'-deoxy-adenosine.</text>
</comment>
<dbReference type="SFLD" id="SFLDF00299">
    <property type="entry name" value="anaerobic_ribonucleoside-triph"/>
    <property type="match status" value="1"/>
</dbReference>
<keyword evidence="2" id="KW-0004">4Fe-4S</keyword>
<comment type="cofactor">
    <cofactor evidence="1">
        <name>[4Fe-4S] cluster</name>
        <dbReference type="ChEBI" id="CHEBI:49883"/>
    </cofactor>
</comment>
<evidence type="ECO:0000256" key="6">
    <source>
        <dbReference type="ARBA" id="ARBA00023014"/>
    </source>
</evidence>
<keyword evidence="6" id="KW-0411">Iron-sulfur</keyword>
<proteinExistence type="inferred from homology"/>
<dbReference type="PANTHER" id="PTHR30352:SF2">
    <property type="entry name" value="ANAEROBIC RIBONUCLEOSIDE-TRIPHOSPHATE REDUCTASE-ACTIVATING PROTEIN"/>
    <property type="match status" value="1"/>
</dbReference>
<keyword evidence="3" id="KW-0949">S-adenosyl-L-methionine</keyword>
<evidence type="ECO:0000256" key="4">
    <source>
        <dbReference type="ARBA" id="ARBA00022723"/>
    </source>
</evidence>
<dbReference type="SUPFAM" id="SSF102114">
    <property type="entry name" value="Radical SAM enzymes"/>
    <property type="match status" value="1"/>
</dbReference>
<dbReference type="Gene3D" id="3.20.20.70">
    <property type="entry name" value="Aldolase class I"/>
    <property type="match status" value="1"/>
</dbReference>
<reference evidence="9" key="1">
    <citation type="journal article" date="2020" name="ISME J.">
        <title>Comparative genomics reveals insights into cyanobacterial evolution and habitat adaptation.</title>
        <authorList>
            <person name="Chen M.Y."/>
            <person name="Teng W.K."/>
            <person name="Zhao L."/>
            <person name="Hu C.X."/>
            <person name="Zhou Y.K."/>
            <person name="Han B.P."/>
            <person name="Song L.R."/>
            <person name="Shu W.S."/>
        </authorList>
    </citation>
    <scope>NUCLEOTIDE SEQUENCE [LARGE SCALE GENOMIC DNA]</scope>
    <source>
        <strain evidence="9">FACHB-251</strain>
    </source>
</reference>
<dbReference type="GO" id="GO:0051539">
    <property type="term" value="F:4 iron, 4 sulfur cluster binding"/>
    <property type="evidence" value="ECO:0007669"/>
    <property type="project" value="UniProtKB-KW"/>
</dbReference>
<dbReference type="InterPro" id="IPR012837">
    <property type="entry name" value="NrdG"/>
</dbReference>
<keyword evidence="4" id="KW-0479">Metal-binding</keyword>
<dbReference type="InterPro" id="IPR034457">
    <property type="entry name" value="Organic_radical-activating"/>
</dbReference>
<keyword evidence="5" id="KW-0408">Iron</keyword>
<dbReference type="PANTHER" id="PTHR30352">
    <property type="entry name" value="PYRUVATE FORMATE-LYASE-ACTIVATING ENZYME"/>
    <property type="match status" value="1"/>
</dbReference>
<accession>A0A926WLD6</accession>
<evidence type="ECO:0000256" key="1">
    <source>
        <dbReference type="ARBA" id="ARBA00001966"/>
    </source>
</evidence>
<comment type="caution">
    <text evidence="8">The sequence shown here is derived from an EMBL/GenBank/DDBJ whole genome shotgun (WGS) entry which is preliminary data.</text>
</comment>